<organism evidence="1">
    <name type="scientific">viral metagenome</name>
    <dbReference type="NCBI Taxonomy" id="1070528"/>
    <lineage>
        <taxon>unclassified sequences</taxon>
        <taxon>metagenomes</taxon>
        <taxon>organismal metagenomes</taxon>
    </lineage>
</organism>
<dbReference type="EMBL" id="MT144403">
    <property type="protein sequence ID" value="QJA53207.1"/>
    <property type="molecule type" value="Genomic_DNA"/>
</dbReference>
<evidence type="ECO:0000313" key="3">
    <source>
        <dbReference type="EMBL" id="QJA87903.1"/>
    </source>
</evidence>
<sequence>MKIQVRIGRGPDNPGTIIGTINRKPYAEAIGNFNPLLCTYHYRKYLIGSTLGDLSDPFRRNGEYLKHLYITL</sequence>
<accession>A0A6H2A0W3</accession>
<proteinExistence type="predicted"/>
<protein>
    <submittedName>
        <fullName evidence="1">Uncharacterized protein</fullName>
    </submittedName>
</protein>
<dbReference type="AlphaFoldDB" id="A0A6H2A0W3"/>
<gene>
    <name evidence="2" type="ORF">MM415A02162_0021</name>
    <name evidence="3" type="ORF">MM415B02872_0021</name>
    <name evidence="1" type="ORF">TM448A03308_0004</name>
</gene>
<dbReference type="EMBL" id="MT142061">
    <property type="protein sequence ID" value="QJA73917.1"/>
    <property type="molecule type" value="Genomic_DNA"/>
</dbReference>
<dbReference type="EMBL" id="MT142739">
    <property type="protein sequence ID" value="QJA87903.1"/>
    <property type="molecule type" value="Genomic_DNA"/>
</dbReference>
<evidence type="ECO:0000313" key="1">
    <source>
        <dbReference type="EMBL" id="QJA53207.1"/>
    </source>
</evidence>
<name>A0A6H2A0W3_9ZZZZ</name>
<evidence type="ECO:0000313" key="2">
    <source>
        <dbReference type="EMBL" id="QJA73917.1"/>
    </source>
</evidence>
<reference evidence="1" key="1">
    <citation type="submission" date="2020-03" db="EMBL/GenBank/DDBJ databases">
        <title>The deep terrestrial virosphere.</title>
        <authorList>
            <person name="Holmfeldt K."/>
            <person name="Nilsson E."/>
            <person name="Simone D."/>
            <person name="Lopez-Fernandez M."/>
            <person name="Wu X."/>
            <person name="de Brujin I."/>
            <person name="Lundin D."/>
            <person name="Andersson A."/>
            <person name="Bertilsson S."/>
            <person name="Dopson M."/>
        </authorList>
    </citation>
    <scope>NUCLEOTIDE SEQUENCE</scope>
    <source>
        <strain evidence="2">MM415A02162</strain>
        <strain evidence="3">MM415B02872</strain>
        <strain evidence="1">TM448A03308</strain>
    </source>
</reference>